<keyword evidence="2" id="KW-1185">Reference proteome</keyword>
<dbReference type="RefSeq" id="WP_082920439.1">
    <property type="nucleotide sequence ID" value="NZ_JAPTYS010000015.1"/>
</dbReference>
<evidence type="ECO:0000313" key="2">
    <source>
        <dbReference type="Proteomes" id="UP000078582"/>
    </source>
</evidence>
<gene>
    <name evidence="1" type="ORF">AYR53_05320</name>
</gene>
<evidence type="ECO:0000313" key="1">
    <source>
        <dbReference type="EMBL" id="ANK62244.1"/>
    </source>
</evidence>
<reference evidence="1 2" key="1">
    <citation type="submission" date="2016-03" db="EMBL/GenBank/DDBJ databases">
        <title>Pediococcus and Lactobacillus from brewery environment - whole genome sequencing and assembly.</title>
        <authorList>
            <person name="Behr J."/>
            <person name="Geissler A.J."/>
            <person name="Vogel R.F."/>
        </authorList>
    </citation>
    <scope>NUCLEOTIDE SEQUENCE [LARGE SCALE GENOMIC DNA]</scope>
    <source>
        <strain evidence="1 2">TMW 1.1989</strain>
    </source>
</reference>
<name>A0A192H0C9_9LACO</name>
<dbReference type="Proteomes" id="UP000078582">
    <property type="component" value="Chromosome"/>
</dbReference>
<dbReference type="EMBL" id="CP014873">
    <property type="protein sequence ID" value="ANK62244.1"/>
    <property type="molecule type" value="Genomic_DNA"/>
</dbReference>
<organism evidence="1 2">
    <name type="scientific">Loigolactobacillus backii</name>
    <dbReference type="NCBI Taxonomy" id="375175"/>
    <lineage>
        <taxon>Bacteria</taxon>
        <taxon>Bacillati</taxon>
        <taxon>Bacillota</taxon>
        <taxon>Bacilli</taxon>
        <taxon>Lactobacillales</taxon>
        <taxon>Lactobacillaceae</taxon>
        <taxon>Loigolactobacillus</taxon>
    </lineage>
</organism>
<sequence>MGVGILAFLVAVLLGYAIIYRLTHRGHFGIGPFRLLRLGVLMVIALSFGIRQIQNSLNK</sequence>
<dbReference type="AlphaFoldDB" id="A0A192H0C9"/>
<accession>A0A192H0C9</accession>
<protein>
    <submittedName>
        <fullName evidence="1">Uncharacterized protein</fullName>
    </submittedName>
</protein>
<proteinExistence type="predicted"/>